<evidence type="ECO:0000313" key="8">
    <source>
        <dbReference type="EMBL" id="KAJ4440250.1"/>
    </source>
</evidence>
<dbReference type="InterPro" id="IPR003595">
    <property type="entry name" value="Tyr_Pase_cat"/>
</dbReference>
<dbReference type="PANTHER" id="PTHR19134">
    <property type="entry name" value="RECEPTOR-TYPE TYROSINE-PROTEIN PHOSPHATASE"/>
    <property type="match status" value="1"/>
</dbReference>
<evidence type="ECO:0000256" key="1">
    <source>
        <dbReference type="ARBA" id="ARBA00009580"/>
    </source>
</evidence>
<keyword evidence="3" id="KW-0378">Hydrolase</keyword>
<evidence type="ECO:0000256" key="3">
    <source>
        <dbReference type="ARBA" id="ARBA00022801"/>
    </source>
</evidence>
<feature type="domain" description="Tyrosine specific protein phosphatases" evidence="7">
    <location>
        <begin position="535"/>
        <end position="605"/>
    </location>
</feature>
<dbReference type="InterPro" id="IPR029021">
    <property type="entry name" value="Prot-tyrosine_phosphatase-like"/>
</dbReference>
<dbReference type="PRINTS" id="PR00700">
    <property type="entry name" value="PRTYPHPHTASE"/>
</dbReference>
<evidence type="ECO:0000256" key="5">
    <source>
        <dbReference type="SAM" id="MobiDB-lite"/>
    </source>
</evidence>
<dbReference type="SUPFAM" id="SSF52799">
    <property type="entry name" value="(Phosphotyrosine protein) phosphatases II"/>
    <property type="match status" value="2"/>
</dbReference>
<protein>
    <recommendedName>
        <fullName evidence="2">protein-tyrosine-phosphatase</fullName>
        <ecNumber evidence="2">3.1.3.48</ecNumber>
    </recommendedName>
</protein>
<dbReference type="PANTHER" id="PTHR19134:SF562">
    <property type="entry name" value="PROTEIN-TYROSINE-PHOSPHATASE"/>
    <property type="match status" value="1"/>
</dbReference>
<evidence type="ECO:0000256" key="4">
    <source>
        <dbReference type="ARBA" id="ARBA00022912"/>
    </source>
</evidence>
<comment type="caution">
    <text evidence="8">The sequence shown here is derived from an EMBL/GenBank/DDBJ whole genome shotgun (WGS) entry which is preliminary data.</text>
</comment>
<dbReference type="Pfam" id="PF00102">
    <property type="entry name" value="Y_phosphatase"/>
    <property type="match status" value="2"/>
</dbReference>
<keyword evidence="4" id="KW-0904">Protein phosphatase</keyword>
<evidence type="ECO:0000259" key="7">
    <source>
        <dbReference type="PROSITE" id="PS50056"/>
    </source>
</evidence>
<evidence type="ECO:0000313" key="9">
    <source>
        <dbReference type="Proteomes" id="UP001148838"/>
    </source>
</evidence>
<organism evidence="8 9">
    <name type="scientific">Periplaneta americana</name>
    <name type="common">American cockroach</name>
    <name type="synonym">Blatta americana</name>
    <dbReference type="NCBI Taxonomy" id="6978"/>
    <lineage>
        <taxon>Eukaryota</taxon>
        <taxon>Metazoa</taxon>
        <taxon>Ecdysozoa</taxon>
        <taxon>Arthropoda</taxon>
        <taxon>Hexapoda</taxon>
        <taxon>Insecta</taxon>
        <taxon>Pterygota</taxon>
        <taxon>Neoptera</taxon>
        <taxon>Polyneoptera</taxon>
        <taxon>Dictyoptera</taxon>
        <taxon>Blattodea</taxon>
        <taxon>Blattoidea</taxon>
        <taxon>Blattidae</taxon>
        <taxon>Blattinae</taxon>
        <taxon>Periplaneta</taxon>
    </lineage>
</organism>
<proteinExistence type="inferred from homology"/>
<sequence length="618" mass="70643">MIILYWFILTGNQSESTENITQPELEPDEMPVGPKLPPSQRFSRRVAISDLEKYVKEGLTSGELQRQHALFPRGQTQPWDYGRLPQNKSKNRYGNLVAYDETRVKLKKLPEDQFSDYINANYINGYNSPKFYIATQGPKRNTIVDFWRMVWQEHVQVIAMLTNIVENGKLKCEQYWPQLGQEVTYGSVTVLNASNKIFADFTFRMLNVTCKGKTRKVHHLHFTSWPDHGVPLYPQSVASYLKKLLATPPGSGPIVVHCSAGVGRTGTIILADVCLRMAAAEGFVDILGFLQQIREQRANMVDNLDQYKLVHLVLLECLVAEPSAIPCDCNLEKRIDELRTSGALVRQFNHLHNLRWQDQALKSSTAQSSTPSAEKFKSKNRSQKIVPGASGRTFISRYPYDDMNSDYINAVLVDGFRIKDQFIATQFPLPSTVADFWRLIVEKNVSLVVVLNEVDLEIKNVCKFWPTKGEPNMNPMPYLALRCRQEDDSMYKIIYRITILDRDASSTTEDKTVQILQLKGWKSDETLPPSTSVVLELWQETERLYNGKGPIVVTCLDGAKACGYFLSLAFLVEKIKLEQECDVCHAIRTIRQNREQFVSSYVSIMEDWYCLVNIRLPR</sequence>
<evidence type="ECO:0000256" key="2">
    <source>
        <dbReference type="ARBA" id="ARBA00013064"/>
    </source>
</evidence>
<feature type="domain" description="Tyrosine specific protein phosphatases" evidence="7">
    <location>
        <begin position="235"/>
        <end position="308"/>
    </location>
</feature>
<dbReference type="InterPro" id="IPR000242">
    <property type="entry name" value="PTP_cat"/>
</dbReference>
<dbReference type="PROSITE" id="PS50055">
    <property type="entry name" value="TYR_PHOSPHATASE_PTP"/>
    <property type="match status" value="2"/>
</dbReference>
<gene>
    <name evidence="8" type="ORF">ANN_08389</name>
</gene>
<dbReference type="PROSITE" id="PS50056">
    <property type="entry name" value="TYR_PHOSPHATASE_2"/>
    <property type="match status" value="2"/>
</dbReference>
<dbReference type="EMBL" id="JAJSOF020000017">
    <property type="protein sequence ID" value="KAJ4440250.1"/>
    <property type="molecule type" value="Genomic_DNA"/>
</dbReference>
<feature type="region of interest" description="Disordered" evidence="5">
    <location>
        <begin position="364"/>
        <end position="384"/>
    </location>
</feature>
<name>A0ABQ8T3I6_PERAM</name>
<comment type="similarity">
    <text evidence="1">Belongs to the protein-tyrosine phosphatase family.</text>
</comment>
<dbReference type="EC" id="3.1.3.48" evidence="2"/>
<feature type="domain" description="Tyrosine-protein phosphatase" evidence="6">
    <location>
        <begin position="344"/>
        <end position="600"/>
    </location>
</feature>
<feature type="domain" description="Tyrosine-protein phosphatase" evidence="6">
    <location>
        <begin position="60"/>
        <end position="317"/>
    </location>
</feature>
<evidence type="ECO:0000259" key="6">
    <source>
        <dbReference type="PROSITE" id="PS50055"/>
    </source>
</evidence>
<dbReference type="InterPro" id="IPR050348">
    <property type="entry name" value="Protein-Tyr_Phosphatase"/>
</dbReference>
<dbReference type="SMART" id="SM00194">
    <property type="entry name" value="PTPc"/>
    <property type="match status" value="2"/>
</dbReference>
<dbReference type="SMART" id="SM00404">
    <property type="entry name" value="PTPc_motif"/>
    <property type="match status" value="2"/>
</dbReference>
<dbReference type="InterPro" id="IPR000387">
    <property type="entry name" value="Tyr_Pase_dom"/>
</dbReference>
<feature type="region of interest" description="Disordered" evidence="5">
    <location>
        <begin position="17"/>
        <end position="40"/>
    </location>
</feature>
<accession>A0ABQ8T3I6</accession>
<dbReference type="InterPro" id="IPR016130">
    <property type="entry name" value="Tyr_Pase_AS"/>
</dbReference>
<keyword evidence="9" id="KW-1185">Reference proteome</keyword>
<dbReference type="Proteomes" id="UP001148838">
    <property type="component" value="Unassembled WGS sequence"/>
</dbReference>
<reference evidence="8 9" key="1">
    <citation type="journal article" date="2022" name="Allergy">
        <title>Genome assembly and annotation of Periplaneta americana reveal a comprehensive cockroach allergen profile.</title>
        <authorList>
            <person name="Wang L."/>
            <person name="Xiong Q."/>
            <person name="Saelim N."/>
            <person name="Wang L."/>
            <person name="Nong W."/>
            <person name="Wan A.T."/>
            <person name="Shi M."/>
            <person name="Liu X."/>
            <person name="Cao Q."/>
            <person name="Hui J.H.L."/>
            <person name="Sookrung N."/>
            <person name="Leung T.F."/>
            <person name="Tungtrongchitr A."/>
            <person name="Tsui S.K.W."/>
        </authorList>
    </citation>
    <scope>NUCLEOTIDE SEQUENCE [LARGE SCALE GENOMIC DNA]</scope>
    <source>
        <strain evidence="8">PWHHKU_190912</strain>
    </source>
</reference>
<dbReference type="Gene3D" id="3.90.190.10">
    <property type="entry name" value="Protein tyrosine phosphatase superfamily"/>
    <property type="match status" value="2"/>
</dbReference>
<dbReference type="CDD" id="cd00047">
    <property type="entry name" value="PTPc"/>
    <property type="match status" value="1"/>
</dbReference>
<dbReference type="PROSITE" id="PS00383">
    <property type="entry name" value="TYR_PHOSPHATASE_1"/>
    <property type="match status" value="1"/>
</dbReference>